<evidence type="ECO:0000259" key="3">
    <source>
        <dbReference type="PROSITE" id="PS50405"/>
    </source>
</evidence>
<dbReference type="SFLD" id="SFLDS00019">
    <property type="entry name" value="Glutathione_Transferase_(cytos"/>
    <property type="match status" value="1"/>
</dbReference>
<feature type="domain" description="GST C-terminal" evidence="3">
    <location>
        <begin position="115"/>
        <end position="240"/>
    </location>
</feature>
<dbReference type="InterPro" id="IPR004046">
    <property type="entry name" value="GST_C"/>
</dbReference>
<dbReference type="PANTHER" id="PTHR44051">
    <property type="entry name" value="GLUTATHIONE S-TRANSFERASE-RELATED"/>
    <property type="match status" value="1"/>
</dbReference>
<dbReference type="SFLD" id="SFLDG01150">
    <property type="entry name" value="Main.1:_Beta-like"/>
    <property type="match status" value="1"/>
</dbReference>
<dbReference type="Pfam" id="PF02798">
    <property type="entry name" value="GST_N"/>
    <property type="match status" value="1"/>
</dbReference>
<dbReference type="Proteomes" id="UP000255518">
    <property type="component" value="Unassembled WGS sequence"/>
</dbReference>
<dbReference type="GO" id="GO:0004364">
    <property type="term" value="F:glutathione transferase activity"/>
    <property type="evidence" value="ECO:0007669"/>
    <property type="project" value="UniProtKB-EC"/>
</dbReference>
<dbReference type="Pfam" id="PF00043">
    <property type="entry name" value="GST_C"/>
    <property type="match status" value="1"/>
</dbReference>
<evidence type="ECO:0000256" key="1">
    <source>
        <dbReference type="RuleBase" id="RU003494"/>
    </source>
</evidence>
<dbReference type="Gene3D" id="1.20.1050.10">
    <property type="match status" value="1"/>
</dbReference>
<dbReference type="InterPro" id="IPR036249">
    <property type="entry name" value="Thioredoxin-like_sf"/>
</dbReference>
<dbReference type="InterPro" id="IPR036282">
    <property type="entry name" value="Glutathione-S-Trfase_C_sf"/>
</dbReference>
<dbReference type="SFLD" id="SFLDG00358">
    <property type="entry name" value="Main_(cytGST)"/>
    <property type="match status" value="1"/>
</dbReference>
<evidence type="ECO:0000313" key="4">
    <source>
        <dbReference type="EMBL" id="STT01593.1"/>
    </source>
</evidence>
<dbReference type="AlphaFoldDB" id="A0A377UXT8"/>
<proteinExistence type="inferred from homology"/>
<dbReference type="CDD" id="cd03047">
    <property type="entry name" value="GST_N_2"/>
    <property type="match status" value="1"/>
</dbReference>
<dbReference type="SUPFAM" id="SSF52833">
    <property type="entry name" value="Thioredoxin-like"/>
    <property type="match status" value="1"/>
</dbReference>
<protein>
    <submittedName>
        <fullName evidence="4">Glutathione S-transferase family protein</fullName>
        <ecNumber evidence="4">2.5.1.18</ecNumber>
    </submittedName>
</protein>
<dbReference type="Gene3D" id="3.40.30.10">
    <property type="entry name" value="Glutaredoxin"/>
    <property type="match status" value="1"/>
</dbReference>
<dbReference type="InterPro" id="IPR040079">
    <property type="entry name" value="Glutathione_S-Trfase"/>
</dbReference>
<dbReference type="SUPFAM" id="SSF47616">
    <property type="entry name" value="GST C-terminal domain-like"/>
    <property type="match status" value="1"/>
</dbReference>
<dbReference type="PROSITE" id="PS50405">
    <property type="entry name" value="GST_CTER"/>
    <property type="match status" value="1"/>
</dbReference>
<keyword evidence="4" id="KW-0808">Transferase</keyword>
<comment type="similarity">
    <text evidence="1">Belongs to the GST superfamily.</text>
</comment>
<dbReference type="PROSITE" id="PS50404">
    <property type="entry name" value="GST_NTER"/>
    <property type="match status" value="1"/>
</dbReference>
<dbReference type="EMBL" id="UGKT01000001">
    <property type="protein sequence ID" value="STT01593.1"/>
    <property type="molecule type" value="Genomic_DNA"/>
</dbReference>
<reference evidence="4 5" key="1">
    <citation type="submission" date="2018-06" db="EMBL/GenBank/DDBJ databases">
        <authorList>
            <consortium name="Pathogen Informatics"/>
            <person name="Doyle S."/>
        </authorList>
    </citation>
    <scope>NUCLEOTIDE SEQUENCE [LARGE SCALE GENOMIC DNA]</scope>
    <source>
        <strain evidence="4 5">NCTC13443</strain>
    </source>
</reference>
<dbReference type="PANTHER" id="PTHR44051:SF19">
    <property type="entry name" value="DISULFIDE-BOND OXIDOREDUCTASE YFCG"/>
    <property type="match status" value="1"/>
</dbReference>
<dbReference type="EC" id="2.5.1.18" evidence="4"/>
<dbReference type="InterPro" id="IPR004045">
    <property type="entry name" value="Glutathione_S-Trfase_N"/>
</dbReference>
<feature type="domain" description="GST N-terminal" evidence="2">
    <location>
        <begin position="28"/>
        <end position="110"/>
    </location>
</feature>
<organism evidence="4 5">
    <name type="scientific">Klebsiella pneumoniae</name>
    <dbReference type="NCBI Taxonomy" id="573"/>
    <lineage>
        <taxon>Bacteria</taxon>
        <taxon>Pseudomonadati</taxon>
        <taxon>Pseudomonadota</taxon>
        <taxon>Gammaproteobacteria</taxon>
        <taxon>Enterobacterales</taxon>
        <taxon>Enterobacteriaceae</taxon>
        <taxon>Klebsiella/Raoultella group</taxon>
        <taxon>Klebsiella</taxon>
        <taxon>Klebsiella pneumoniae complex</taxon>
    </lineage>
</organism>
<name>A0A377UXT8_KLEPN</name>
<evidence type="ECO:0000313" key="5">
    <source>
        <dbReference type="Proteomes" id="UP000255518"/>
    </source>
</evidence>
<gene>
    <name evidence="4" type="primary">gstB_2</name>
    <name evidence="4" type="ORF">NCTC13443_01919</name>
</gene>
<sequence>MAHFFCTPLPFFNPTCYASFFPCSLEIPDADHLGRKTSSNVQALMWCVGELGLDYLRFDVGHRYGGTDSEAFYQLNPNRTVPVLQDGDNPPLWETGAILRYLASRYADDAFWPGDLLARTEVDRWAEWSKQNIALGFTAPVFWRVVRTPAAERDPQAIAAAVTALEQKLAIAEARLAGSRYLVGDTFTLADIQFGHVLYRYFAIDITRRPLPHLAAYYARLTARPAFRQHVMVSYDELKV</sequence>
<accession>A0A377UXT8</accession>
<dbReference type="InterPro" id="IPR010987">
    <property type="entry name" value="Glutathione-S-Trfase_C-like"/>
</dbReference>
<evidence type="ECO:0000259" key="2">
    <source>
        <dbReference type="PROSITE" id="PS50404"/>
    </source>
</evidence>